<evidence type="ECO:0000313" key="3">
    <source>
        <dbReference type="Proteomes" id="UP001321492"/>
    </source>
</evidence>
<keyword evidence="3" id="KW-1185">Reference proteome</keyword>
<gene>
    <name evidence="2" type="ORF">QNA08_09955</name>
</gene>
<feature type="domain" description="SnoaL-like" evidence="1">
    <location>
        <begin position="15"/>
        <end position="119"/>
    </location>
</feature>
<evidence type="ECO:0000313" key="2">
    <source>
        <dbReference type="EMBL" id="MDJ1158558.1"/>
    </source>
</evidence>
<dbReference type="Pfam" id="PF12680">
    <property type="entry name" value="SnoaL_2"/>
    <property type="match status" value="1"/>
</dbReference>
<protein>
    <submittedName>
        <fullName evidence="2">Nuclear transport factor 2 family protein</fullName>
    </submittedName>
</protein>
<dbReference type="InterPro" id="IPR032710">
    <property type="entry name" value="NTF2-like_dom_sf"/>
</dbReference>
<accession>A0ABT7AGV0</accession>
<dbReference type="PANTHER" id="PTHR41252">
    <property type="entry name" value="BLR2505 PROTEIN"/>
    <property type="match status" value="1"/>
</dbReference>
<dbReference type="Proteomes" id="UP001321492">
    <property type="component" value="Unassembled WGS sequence"/>
</dbReference>
<dbReference type="RefSeq" id="WP_283740546.1">
    <property type="nucleotide sequence ID" value="NZ_JASJEV010000005.1"/>
</dbReference>
<dbReference type="EMBL" id="JASJEV010000005">
    <property type="protein sequence ID" value="MDJ1158558.1"/>
    <property type="molecule type" value="Genomic_DNA"/>
</dbReference>
<organism evidence="2 3">
    <name type="scientific">Chelatococcus albus</name>
    <dbReference type="NCBI Taxonomy" id="3047466"/>
    <lineage>
        <taxon>Bacteria</taxon>
        <taxon>Pseudomonadati</taxon>
        <taxon>Pseudomonadota</taxon>
        <taxon>Alphaproteobacteria</taxon>
        <taxon>Hyphomicrobiales</taxon>
        <taxon>Chelatococcaceae</taxon>
        <taxon>Chelatococcus</taxon>
    </lineage>
</organism>
<comment type="caution">
    <text evidence="2">The sequence shown here is derived from an EMBL/GenBank/DDBJ whole genome shotgun (WGS) entry which is preliminary data.</text>
</comment>
<proteinExistence type="predicted"/>
<dbReference type="PANTHER" id="PTHR41252:SF1">
    <property type="entry name" value="BLR2505 PROTEIN"/>
    <property type="match status" value="1"/>
</dbReference>
<evidence type="ECO:0000259" key="1">
    <source>
        <dbReference type="Pfam" id="PF12680"/>
    </source>
</evidence>
<reference evidence="2 3" key="1">
    <citation type="submission" date="2023-05" db="EMBL/GenBank/DDBJ databases">
        <title>Chelatococcus sp. nov., a moderately thermophilic bacterium isolated from hot spring microbial mat.</title>
        <authorList>
            <person name="Hu C.-J."/>
            <person name="Li W.-J."/>
        </authorList>
    </citation>
    <scope>NUCLEOTIDE SEQUENCE [LARGE SCALE GENOMIC DNA]</scope>
    <source>
        <strain evidence="2 3">SYSU G07232</strain>
    </source>
</reference>
<dbReference type="Gene3D" id="3.10.450.50">
    <property type="match status" value="1"/>
</dbReference>
<name>A0ABT7AGV0_9HYPH</name>
<sequence>MDDRDAIRRRLVSAYAARARGSLDETLALFSEQPSFRLIGSGPLAKFARHCEDVQSIVETLLAIETEYELDDIRVDDVLVDGARAAVLWHMTVTGRRTGRRTVMELVDYIRFDRGKITSFTEFYDTAKAAALLA</sequence>
<dbReference type="SUPFAM" id="SSF54427">
    <property type="entry name" value="NTF2-like"/>
    <property type="match status" value="1"/>
</dbReference>
<dbReference type="InterPro" id="IPR037401">
    <property type="entry name" value="SnoaL-like"/>
</dbReference>